<evidence type="ECO:0000313" key="1">
    <source>
        <dbReference type="EMBL" id="SIO10809.1"/>
    </source>
</evidence>
<dbReference type="AlphaFoldDB" id="A0A1N6GTF5"/>
<evidence type="ECO:0000313" key="2">
    <source>
        <dbReference type="Proteomes" id="UP000198461"/>
    </source>
</evidence>
<name>A0A1N6GTF5_9GAMM</name>
<proteinExistence type="predicted"/>
<keyword evidence="2" id="KW-1185">Reference proteome</keyword>
<dbReference type="Proteomes" id="UP000198461">
    <property type="component" value="Unassembled WGS sequence"/>
</dbReference>
<reference evidence="1 2" key="1">
    <citation type="submission" date="2016-11" db="EMBL/GenBank/DDBJ databases">
        <authorList>
            <person name="Jaros S."/>
            <person name="Januszkiewicz K."/>
            <person name="Wedrychowicz H."/>
        </authorList>
    </citation>
    <scope>NUCLEOTIDE SEQUENCE [LARGE SCALE GENOMIC DNA]</scope>
    <source>
        <strain evidence="1 2">DSM 17737</strain>
    </source>
</reference>
<sequence length="97" mass="10810">MKHGIQAPWLAALLALAVVLAQSIVVVHDEVHLGLDGDDHCLIAQFANTLHASSEALAFHWTLVSLSWQRLNPPLFFPLFSHFFRFDGNPRAPPVLF</sequence>
<dbReference type="STRING" id="364032.SAMN05443662_1488"/>
<protein>
    <submittedName>
        <fullName evidence="1">Uncharacterized protein</fullName>
    </submittedName>
</protein>
<organism evidence="1 2">
    <name type="scientific">Sulfurivirga caldicuralii</name>
    <dbReference type="NCBI Taxonomy" id="364032"/>
    <lineage>
        <taxon>Bacteria</taxon>
        <taxon>Pseudomonadati</taxon>
        <taxon>Pseudomonadota</taxon>
        <taxon>Gammaproteobacteria</taxon>
        <taxon>Thiotrichales</taxon>
        <taxon>Piscirickettsiaceae</taxon>
        <taxon>Sulfurivirga</taxon>
    </lineage>
</organism>
<dbReference type="RefSeq" id="WP_074201737.1">
    <property type="nucleotide sequence ID" value="NZ_FSRE01000003.1"/>
</dbReference>
<gene>
    <name evidence="1" type="ORF">SAMN05443662_1488</name>
</gene>
<dbReference type="EMBL" id="FSRE01000003">
    <property type="protein sequence ID" value="SIO10809.1"/>
    <property type="molecule type" value="Genomic_DNA"/>
</dbReference>
<accession>A0A1N6GTF5</accession>